<keyword evidence="3" id="KW-1185">Reference proteome</keyword>
<dbReference type="Proteomes" id="UP001595765">
    <property type="component" value="Unassembled WGS sequence"/>
</dbReference>
<reference evidence="3" key="1">
    <citation type="journal article" date="2019" name="Int. J. Syst. Evol. Microbiol.">
        <title>The Global Catalogue of Microorganisms (GCM) 10K type strain sequencing project: providing services to taxonomists for standard genome sequencing and annotation.</title>
        <authorList>
            <consortium name="The Broad Institute Genomics Platform"/>
            <consortium name="The Broad Institute Genome Sequencing Center for Infectious Disease"/>
            <person name="Wu L."/>
            <person name="Ma J."/>
        </authorList>
    </citation>
    <scope>NUCLEOTIDE SEQUENCE [LARGE SCALE GENOMIC DNA]</scope>
    <source>
        <strain evidence="3">CGMCC 4.7237</strain>
    </source>
</reference>
<feature type="compositionally biased region" description="Basic and acidic residues" evidence="1">
    <location>
        <begin position="22"/>
        <end position="34"/>
    </location>
</feature>
<sequence>MATGRPSPVRGQTAATPLKPLDSGHRAPAERQEQDEALVQLVGDHGVEDRP</sequence>
<proteinExistence type="predicted"/>
<evidence type="ECO:0000313" key="2">
    <source>
        <dbReference type="EMBL" id="MFC4034515.1"/>
    </source>
</evidence>
<accession>A0ABV8HR58</accession>
<name>A0ABV8HR58_9ACTN</name>
<feature type="region of interest" description="Disordered" evidence="1">
    <location>
        <begin position="1"/>
        <end position="35"/>
    </location>
</feature>
<dbReference type="EMBL" id="JBHSBB010000014">
    <property type="protein sequence ID" value="MFC4034515.1"/>
    <property type="molecule type" value="Genomic_DNA"/>
</dbReference>
<comment type="caution">
    <text evidence="2">The sequence shown here is derived from an EMBL/GenBank/DDBJ whole genome shotgun (WGS) entry which is preliminary data.</text>
</comment>
<evidence type="ECO:0000256" key="1">
    <source>
        <dbReference type="SAM" id="MobiDB-lite"/>
    </source>
</evidence>
<dbReference type="RefSeq" id="WP_386432749.1">
    <property type="nucleotide sequence ID" value="NZ_JBHSBB010000014.1"/>
</dbReference>
<protein>
    <submittedName>
        <fullName evidence="2">Uncharacterized protein</fullName>
    </submittedName>
</protein>
<gene>
    <name evidence="2" type="ORF">ACFO3J_24000</name>
</gene>
<evidence type="ECO:0000313" key="3">
    <source>
        <dbReference type="Proteomes" id="UP001595765"/>
    </source>
</evidence>
<organism evidence="2 3">
    <name type="scientific">Streptomyces polygonati</name>
    <dbReference type="NCBI Taxonomy" id="1617087"/>
    <lineage>
        <taxon>Bacteria</taxon>
        <taxon>Bacillati</taxon>
        <taxon>Actinomycetota</taxon>
        <taxon>Actinomycetes</taxon>
        <taxon>Kitasatosporales</taxon>
        <taxon>Streptomycetaceae</taxon>
        <taxon>Streptomyces</taxon>
    </lineage>
</organism>